<evidence type="ECO:0000256" key="1">
    <source>
        <dbReference type="ARBA" id="ARBA00004167"/>
    </source>
</evidence>
<dbReference type="OrthoDB" id="3801402at2759"/>
<feature type="region of interest" description="Disordered" evidence="5">
    <location>
        <begin position="1"/>
        <end position="20"/>
    </location>
</feature>
<evidence type="ECO:0000256" key="5">
    <source>
        <dbReference type="SAM" id="MobiDB-lite"/>
    </source>
</evidence>
<dbReference type="Proteomes" id="UP000799753">
    <property type="component" value="Unassembled WGS sequence"/>
</dbReference>
<comment type="subcellular location">
    <subcellularLocation>
        <location evidence="1">Membrane</location>
        <topology evidence="1">Single-pass membrane protein</topology>
    </subcellularLocation>
</comment>
<dbReference type="EMBL" id="MU006780">
    <property type="protein sequence ID" value="KAF2643435.1"/>
    <property type="molecule type" value="Genomic_DNA"/>
</dbReference>
<gene>
    <name evidence="7" type="ORF">P280DRAFT_478202</name>
</gene>
<evidence type="ECO:0000256" key="2">
    <source>
        <dbReference type="ARBA" id="ARBA00022692"/>
    </source>
</evidence>
<evidence type="ECO:0008006" key="9">
    <source>
        <dbReference type="Google" id="ProtNLM"/>
    </source>
</evidence>
<feature type="region of interest" description="Disordered" evidence="5">
    <location>
        <begin position="247"/>
        <end position="267"/>
    </location>
</feature>
<name>A0A6A6S714_9PLEO</name>
<keyword evidence="4 6" id="KW-0472">Membrane</keyword>
<dbReference type="PANTHER" id="PTHR15549">
    <property type="entry name" value="PAIRED IMMUNOGLOBULIN-LIKE TYPE 2 RECEPTOR"/>
    <property type="match status" value="1"/>
</dbReference>
<dbReference type="GO" id="GO:0016020">
    <property type="term" value="C:membrane"/>
    <property type="evidence" value="ECO:0007669"/>
    <property type="project" value="UniProtKB-SubCell"/>
</dbReference>
<dbReference type="AlphaFoldDB" id="A0A6A6S714"/>
<keyword evidence="2 6" id="KW-0812">Transmembrane</keyword>
<evidence type="ECO:0000313" key="7">
    <source>
        <dbReference type="EMBL" id="KAF2643435.1"/>
    </source>
</evidence>
<organism evidence="7 8">
    <name type="scientific">Massarina eburnea CBS 473.64</name>
    <dbReference type="NCBI Taxonomy" id="1395130"/>
    <lineage>
        <taxon>Eukaryota</taxon>
        <taxon>Fungi</taxon>
        <taxon>Dikarya</taxon>
        <taxon>Ascomycota</taxon>
        <taxon>Pezizomycotina</taxon>
        <taxon>Dothideomycetes</taxon>
        <taxon>Pleosporomycetidae</taxon>
        <taxon>Pleosporales</taxon>
        <taxon>Massarineae</taxon>
        <taxon>Massarinaceae</taxon>
        <taxon>Massarina</taxon>
    </lineage>
</organism>
<feature type="transmembrane region" description="Helical" evidence="6">
    <location>
        <begin position="124"/>
        <end position="146"/>
    </location>
</feature>
<keyword evidence="8" id="KW-1185">Reference proteome</keyword>
<reference evidence="7" key="1">
    <citation type="journal article" date="2020" name="Stud. Mycol.">
        <title>101 Dothideomycetes genomes: a test case for predicting lifestyles and emergence of pathogens.</title>
        <authorList>
            <person name="Haridas S."/>
            <person name="Albert R."/>
            <person name="Binder M."/>
            <person name="Bloem J."/>
            <person name="Labutti K."/>
            <person name="Salamov A."/>
            <person name="Andreopoulos B."/>
            <person name="Baker S."/>
            <person name="Barry K."/>
            <person name="Bills G."/>
            <person name="Bluhm B."/>
            <person name="Cannon C."/>
            <person name="Castanera R."/>
            <person name="Culley D."/>
            <person name="Daum C."/>
            <person name="Ezra D."/>
            <person name="Gonzalez J."/>
            <person name="Henrissat B."/>
            <person name="Kuo A."/>
            <person name="Liang C."/>
            <person name="Lipzen A."/>
            <person name="Lutzoni F."/>
            <person name="Magnuson J."/>
            <person name="Mondo S."/>
            <person name="Nolan M."/>
            <person name="Ohm R."/>
            <person name="Pangilinan J."/>
            <person name="Park H.-J."/>
            <person name="Ramirez L."/>
            <person name="Alfaro M."/>
            <person name="Sun H."/>
            <person name="Tritt A."/>
            <person name="Yoshinaga Y."/>
            <person name="Zwiers L.-H."/>
            <person name="Turgeon B."/>
            <person name="Goodwin S."/>
            <person name="Spatafora J."/>
            <person name="Crous P."/>
            <person name="Grigoriev I."/>
        </authorList>
    </citation>
    <scope>NUCLEOTIDE SEQUENCE</scope>
    <source>
        <strain evidence="7">CBS 473.64</strain>
    </source>
</reference>
<dbReference type="InterPro" id="IPR051694">
    <property type="entry name" value="Immunoregulatory_rcpt-like"/>
</dbReference>
<evidence type="ECO:0000256" key="6">
    <source>
        <dbReference type="SAM" id="Phobius"/>
    </source>
</evidence>
<evidence type="ECO:0000313" key="8">
    <source>
        <dbReference type="Proteomes" id="UP000799753"/>
    </source>
</evidence>
<protein>
    <recommendedName>
        <fullName evidence="9">Mid2 domain-containing protein</fullName>
    </recommendedName>
</protein>
<evidence type="ECO:0000256" key="4">
    <source>
        <dbReference type="ARBA" id="ARBA00023136"/>
    </source>
</evidence>
<proteinExistence type="predicted"/>
<accession>A0A6A6S714</accession>
<evidence type="ECO:0000256" key="3">
    <source>
        <dbReference type="ARBA" id="ARBA00022989"/>
    </source>
</evidence>
<feature type="compositionally biased region" description="Polar residues" evidence="5">
    <location>
        <begin position="254"/>
        <end position="267"/>
    </location>
</feature>
<keyword evidence="3 6" id="KW-1133">Transmembrane helix</keyword>
<dbReference type="GO" id="GO:0071944">
    <property type="term" value="C:cell periphery"/>
    <property type="evidence" value="ECO:0007669"/>
    <property type="project" value="UniProtKB-ARBA"/>
</dbReference>
<sequence>MSEHASITTPPKPLLPRQTYDPNNPYILSSLYAELSSLYPELYSSYSYNSRDYASLMDYYSSLLESYSVTGYSFPTMTAVGTGATRIPTSAKVTASGSRATATAAASGGKENEGNGGLSTGAKIGIGVGVTLAVLLLAGIGIFLWCMGKRKGKKSSTTVVAPSQTGFSVQPQISYAGQQGYTPSLQQQQLAVSPPLQYAQPQQPQQSGVGMGMAVAYGDGYMKALYPNAAELEHEYHFANPGVVEMGDGLPETETPQKQTGKLSKKR</sequence>